<dbReference type="AlphaFoldDB" id="D4BLF1"/>
<proteinExistence type="predicted"/>
<protein>
    <submittedName>
        <fullName evidence="1">Uncharacterized protein</fullName>
    </submittedName>
</protein>
<comment type="caution">
    <text evidence="1">The sequence shown here is derived from an EMBL/GenBank/DDBJ whole genome shotgun (WGS) entry which is preliminary data.</text>
</comment>
<reference evidence="1 2" key="1">
    <citation type="submission" date="2010-02" db="EMBL/GenBank/DDBJ databases">
        <authorList>
            <person name="Weinstock G."/>
            <person name="Sodergren E."/>
            <person name="Clifton S."/>
            <person name="Fulton L."/>
            <person name="Fulton B."/>
            <person name="Courtney L."/>
            <person name="Fronick C."/>
            <person name="Harrison M."/>
            <person name="Strong C."/>
            <person name="Farmer C."/>
            <person name="Delahaunty K."/>
            <person name="Markovic C."/>
            <person name="Hall O."/>
            <person name="Minx P."/>
            <person name="Tomlinson C."/>
            <person name="Mitreva M."/>
            <person name="Nelson J."/>
            <person name="Hou S."/>
            <person name="Wollam A."/>
            <person name="Pepin K.H."/>
            <person name="Johnson M."/>
            <person name="Bhonagiri V."/>
            <person name="Zhang X."/>
            <person name="Suruliraj S."/>
            <person name="Warren W."/>
            <person name="Chinwalla A."/>
            <person name="Mardis E.R."/>
            <person name="Wilson R.K."/>
        </authorList>
    </citation>
    <scope>NUCLEOTIDE SEQUENCE [LARGE SCALE GENOMIC DNA]</scope>
    <source>
        <strain evidence="1 2">DSM 20213</strain>
    </source>
</reference>
<dbReference type="HOGENOM" id="CLU_3285617_0_0_11"/>
<evidence type="ECO:0000313" key="2">
    <source>
        <dbReference type="Proteomes" id="UP000003191"/>
    </source>
</evidence>
<gene>
    <name evidence="1" type="ORF">BIFBRE_02884</name>
</gene>
<dbReference type="EMBL" id="ACCG02000002">
    <property type="protein sequence ID" value="EFE90139.1"/>
    <property type="molecule type" value="Genomic_DNA"/>
</dbReference>
<accession>D4BLF1</accession>
<evidence type="ECO:0000313" key="1">
    <source>
        <dbReference type="EMBL" id="EFE90139.1"/>
    </source>
</evidence>
<organism evidence="1 2">
    <name type="scientific">Bifidobacterium breve DSM 20213 = JCM 1192</name>
    <dbReference type="NCBI Taxonomy" id="518634"/>
    <lineage>
        <taxon>Bacteria</taxon>
        <taxon>Bacillati</taxon>
        <taxon>Actinomycetota</taxon>
        <taxon>Actinomycetes</taxon>
        <taxon>Bifidobacteriales</taxon>
        <taxon>Bifidobacteriaceae</taxon>
        <taxon>Bifidobacterium</taxon>
    </lineage>
</organism>
<name>D4BLF1_BIFBR</name>
<keyword evidence="2" id="KW-1185">Reference proteome</keyword>
<dbReference type="Proteomes" id="UP000003191">
    <property type="component" value="Unassembled WGS sequence"/>
</dbReference>
<sequence>MNNYVDNFHDYWVFARRVEHDYRRGESILRTVFGTFSGSV</sequence>